<comment type="caution">
    <text evidence="2">The sequence shown here is derived from an EMBL/GenBank/DDBJ whole genome shotgun (WGS) entry which is preliminary data.</text>
</comment>
<feature type="compositionally biased region" description="Basic and acidic residues" evidence="1">
    <location>
        <begin position="136"/>
        <end position="145"/>
    </location>
</feature>
<evidence type="ECO:0000313" key="2">
    <source>
        <dbReference type="EMBL" id="KAH0781733.1"/>
    </source>
</evidence>
<evidence type="ECO:0000313" key="3">
    <source>
        <dbReference type="Proteomes" id="UP000826656"/>
    </source>
</evidence>
<name>A0ABQ7WLX1_SOLTU</name>
<sequence>MTIHHSPSSSQFRQDWSYGVNDYQSVPSLPDYLYPHPPPPLSSLHPPSLLPFPSPMRNQYPHLPYPSLSLPPLRLPREIDIHLRHLRPLLFHLFPHHLSHGSLWLFPIFSTKVLSDISFISSPLNQQYENSPSARKRPESGWHESLHGNQDVHFNQLGHYFPSLRMRNPYPPPSLGDSLYPSLLLADYLYSSPPSPPSSLPLLSQPLVSPPMRNCYPFLRSKSAQISSISDSLTLKNHKNLKLE</sequence>
<proteinExistence type="predicted"/>
<dbReference type="EMBL" id="JAIVGD010000001">
    <property type="protein sequence ID" value="KAH0781733.1"/>
    <property type="molecule type" value="Genomic_DNA"/>
</dbReference>
<evidence type="ECO:0000256" key="1">
    <source>
        <dbReference type="SAM" id="MobiDB-lite"/>
    </source>
</evidence>
<protein>
    <submittedName>
        <fullName evidence="2">Uncharacterized protein</fullName>
    </submittedName>
</protein>
<organism evidence="2 3">
    <name type="scientific">Solanum tuberosum</name>
    <name type="common">Potato</name>
    <dbReference type="NCBI Taxonomy" id="4113"/>
    <lineage>
        <taxon>Eukaryota</taxon>
        <taxon>Viridiplantae</taxon>
        <taxon>Streptophyta</taxon>
        <taxon>Embryophyta</taxon>
        <taxon>Tracheophyta</taxon>
        <taxon>Spermatophyta</taxon>
        <taxon>Magnoliopsida</taxon>
        <taxon>eudicotyledons</taxon>
        <taxon>Gunneridae</taxon>
        <taxon>Pentapetalae</taxon>
        <taxon>asterids</taxon>
        <taxon>lamiids</taxon>
        <taxon>Solanales</taxon>
        <taxon>Solanaceae</taxon>
        <taxon>Solanoideae</taxon>
        <taxon>Solaneae</taxon>
        <taxon>Solanum</taxon>
    </lineage>
</organism>
<keyword evidence="3" id="KW-1185">Reference proteome</keyword>
<accession>A0ABQ7WLX1</accession>
<dbReference type="Proteomes" id="UP000826656">
    <property type="component" value="Unassembled WGS sequence"/>
</dbReference>
<gene>
    <name evidence="2" type="ORF">KY290_001331</name>
</gene>
<reference evidence="2 3" key="1">
    <citation type="journal article" date="2021" name="bioRxiv">
        <title>Chromosome-scale and haplotype-resolved genome assembly of a tetraploid potato cultivar.</title>
        <authorList>
            <person name="Sun H."/>
            <person name="Jiao W.-B."/>
            <person name="Krause K."/>
            <person name="Campoy J.A."/>
            <person name="Goel M."/>
            <person name="Folz-Donahue K."/>
            <person name="Kukat C."/>
            <person name="Huettel B."/>
            <person name="Schneeberger K."/>
        </authorList>
    </citation>
    <scope>NUCLEOTIDE SEQUENCE [LARGE SCALE GENOMIC DNA]</scope>
    <source>
        <strain evidence="2">SolTubOtavaFocal</strain>
        <tissue evidence="2">Leaves</tissue>
    </source>
</reference>
<feature type="region of interest" description="Disordered" evidence="1">
    <location>
        <begin position="126"/>
        <end position="145"/>
    </location>
</feature>